<accession>A0A345CPB4</accession>
<dbReference type="InterPro" id="IPR025030">
    <property type="entry name" value="DUF3950"/>
</dbReference>
<reference evidence="2 3" key="1">
    <citation type="submission" date="2016-01" db="EMBL/GenBank/DDBJ databases">
        <authorList>
            <person name="Oliw E.H."/>
        </authorList>
    </citation>
    <scope>NUCLEOTIDE SEQUENCE [LARGE SCALE GENOMIC DNA]</scope>
    <source>
        <strain evidence="2 3">MDcuke</strain>
    </source>
</reference>
<feature type="domain" description="DUF3950" evidence="1">
    <location>
        <begin position="22"/>
        <end position="53"/>
    </location>
</feature>
<dbReference type="EMBL" id="CP013970">
    <property type="protein sequence ID" value="AXF75281.1"/>
    <property type="molecule type" value="Genomic_DNA"/>
</dbReference>
<evidence type="ECO:0000313" key="2">
    <source>
        <dbReference type="EMBL" id="AXF75281.1"/>
    </source>
</evidence>
<proteinExistence type="predicted"/>
<evidence type="ECO:0000259" key="1">
    <source>
        <dbReference type="Pfam" id="PF13132"/>
    </source>
</evidence>
<evidence type="ECO:0000313" key="3">
    <source>
        <dbReference type="Proteomes" id="UP000264980"/>
    </source>
</evidence>
<dbReference type="NCBIfam" id="NF041551">
    <property type="entry name" value="YlcI_YnfO_N"/>
    <property type="match status" value="1"/>
</dbReference>
<dbReference type="AlphaFoldDB" id="A0A345CPB4"/>
<dbReference type="Proteomes" id="UP000264980">
    <property type="component" value="Chromosome"/>
</dbReference>
<protein>
    <submittedName>
        <fullName evidence="2">DUF3950 domain-containing protein</fullName>
    </submittedName>
</protein>
<organism evidence="2 3">
    <name type="scientific">Erwinia tracheiphila</name>
    <dbReference type="NCBI Taxonomy" id="65700"/>
    <lineage>
        <taxon>Bacteria</taxon>
        <taxon>Pseudomonadati</taxon>
        <taxon>Pseudomonadota</taxon>
        <taxon>Gammaproteobacteria</taxon>
        <taxon>Enterobacterales</taxon>
        <taxon>Erwiniaceae</taxon>
        <taxon>Erwinia</taxon>
    </lineage>
</organism>
<dbReference type="RefSeq" id="WP_233478793.1">
    <property type="nucleotide sequence ID" value="NZ_CP013970.1"/>
</dbReference>
<name>A0A345CPB4_9GAMM</name>
<gene>
    <name evidence="2" type="ORF">AV903_02810</name>
</gene>
<sequence length="64" mass="7321">MSSANTNNKSAKKNIRFPHEIIEAIEICMESERATNPNINFSAWVLDACEKKLKKERRRSANSV</sequence>
<dbReference type="Pfam" id="PF13132">
    <property type="entry name" value="DUF3950"/>
    <property type="match status" value="1"/>
</dbReference>